<evidence type="ECO:0000256" key="5">
    <source>
        <dbReference type="ARBA" id="ARBA00022777"/>
    </source>
</evidence>
<dbReference type="Gene3D" id="3.30.230.10">
    <property type="match status" value="1"/>
</dbReference>
<keyword evidence="5" id="KW-0418">Kinase</keyword>
<evidence type="ECO:0000313" key="13">
    <source>
        <dbReference type="Proteomes" id="UP000677054"/>
    </source>
</evidence>
<dbReference type="FunFam" id="3.30.230.10:FF:000040">
    <property type="entry name" value="Galactokinase 1"/>
    <property type="match status" value="1"/>
</dbReference>
<evidence type="ECO:0000259" key="9">
    <source>
        <dbReference type="Pfam" id="PF00288"/>
    </source>
</evidence>
<dbReference type="EMBL" id="LR905123">
    <property type="protein sequence ID" value="CAD7253290.1"/>
    <property type="molecule type" value="Genomic_DNA"/>
</dbReference>
<reference evidence="12" key="1">
    <citation type="submission" date="2020-11" db="EMBL/GenBank/DDBJ databases">
        <authorList>
            <person name="Tran Van P."/>
        </authorList>
    </citation>
    <scope>NUCLEOTIDE SEQUENCE</scope>
</reference>
<evidence type="ECO:0000259" key="10">
    <source>
        <dbReference type="Pfam" id="PF08544"/>
    </source>
</evidence>
<dbReference type="InterPro" id="IPR019539">
    <property type="entry name" value="GalKase_N"/>
</dbReference>
<keyword evidence="2" id="KW-0808">Transferase</keyword>
<evidence type="ECO:0000256" key="3">
    <source>
        <dbReference type="ARBA" id="ARBA00022723"/>
    </source>
</evidence>
<evidence type="ECO:0000313" key="12">
    <source>
        <dbReference type="EMBL" id="CAD7253290.1"/>
    </source>
</evidence>
<evidence type="ECO:0008006" key="14">
    <source>
        <dbReference type="Google" id="ProtNLM"/>
    </source>
</evidence>
<evidence type="ECO:0000259" key="11">
    <source>
        <dbReference type="Pfam" id="PF10509"/>
    </source>
</evidence>
<dbReference type="InterPro" id="IPR000705">
    <property type="entry name" value="Galactokinase"/>
</dbReference>
<keyword evidence="4" id="KW-0547">Nucleotide-binding</keyword>
<dbReference type="InterPro" id="IPR006203">
    <property type="entry name" value="GHMP_knse_ATP-bd_CS"/>
</dbReference>
<name>A0A7R9FSD7_9CRUS</name>
<dbReference type="PRINTS" id="PR00473">
    <property type="entry name" value="GALCTOKINASE"/>
</dbReference>
<dbReference type="GO" id="GO:0046872">
    <property type="term" value="F:metal ion binding"/>
    <property type="evidence" value="ECO:0007669"/>
    <property type="project" value="UniProtKB-KW"/>
</dbReference>
<evidence type="ECO:0000256" key="6">
    <source>
        <dbReference type="ARBA" id="ARBA00022840"/>
    </source>
</evidence>
<accession>A0A7R9FSD7</accession>
<evidence type="ECO:0000256" key="1">
    <source>
        <dbReference type="ARBA" id="ARBA00006566"/>
    </source>
</evidence>
<proteinExistence type="inferred from homology"/>
<dbReference type="InterPro" id="IPR020568">
    <property type="entry name" value="Ribosomal_Su5_D2-typ_SF"/>
</dbReference>
<comment type="similarity">
    <text evidence="1">Belongs to the GHMP kinase family. GalK subfamily.</text>
</comment>
<sequence length="395" mass="43195">MARRLGNMAGVSGHVAPILENAKLKFEEKFGELPAYAAVAPGRVNLIGEHTDYNGGFVFPMAVPMVTVVVGRESQDGKSQVYTMSDAADEPRLVEFVVKDGLQPGTPKWANYVKGVIANFHEPVKEFQAVIITSVPLGGGLSSSASLEVAFYTFLEALMKSNASSLTEKALKCQKAEHDFAGMPCGIMDQFIAVMAKHGHALLLDCRSMDWEQVPLNDPDIAILVTNSNVRHELSGSEYPERRKHCEEVAQVFGVKSLRELSVQQLDEKAGVLDPKKLQRARHVITEIERTSKAADALKLKDYNQFGKLMVESHESLRDDYEVSCKELDELVNAAIEVDGVYGSRMTGGGFGGCTVTLLKRSSVEGVISHIQSKYKKGATFFICQPVEGAKVIEI</sequence>
<dbReference type="GO" id="GO:0006012">
    <property type="term" value="P:galactose metabolic process"/>
    <property type="evidence" value="ECO:0007669"/>
    <property type="project" value="InterPro"/>
</dbReference>
<dbReference type="InterPro" id="IPR036554">
    <property type="entry name" value="GHMP_kinase_C_sf"/>
</dbReference>
<dbReference type="InterPro" id="IPR019741">
    <property type="entry name" value="Galactokinase_CS"/>
</dbReference>
<dbReference type="NCBIfam" id="TIGR00131">
    <property type="entry name" value="gal_kin"/>
    <property type="match status" value="1"/>
</dbReference>
<keyword evidence="6" id="KW-0067">ATP-binding</keyword>
<dbReference type="InterPro" id="IPR014721">
    <property type="entry name" value="Ribsml_uS5_D2-typ_fold_subgr"/>
</dbReference>
<dbReference type="FunFam" id="3.30.70.890:FF:000001">
    <property type="entry name" value="Galactokinase"/>
    <property type="match status" value="1"/>
</dbReference>
<keyword evidence="13" id="KW-1185">Reference proteome</keyword>
<dbReference type="GO" id="GO:0004335">
    <property type="term" value="F:galactokinase activity"/>
    <property type="evidence" value="ECO:0007669"/>
    <property type="project" value="InterPro"/>
</dbReference>
<keyword evidence="3" id="KW-0479">Metal-binding</keyword>
<dbReference type="GO" id="GO:0005524">
    <property type="term" value="F:ATP binding"/>
    <property type="evidence" value="ECO:0007669"/>
    <property type="project" value="UniProtKB-KW"/>
</dbReference>
<protein>
    <recommendedName>
        <fullName evidence="14">Galactokinase</fullName>
    </recommendedName>
</protein>
<keyword evidence="8" id="KW-0119">Carbohydrate metabolism</keyword>
<dbReference type="InterPro" id="IPR013750">
    <property type="entry name" value="GHMP_kinase_C_dom"/>
</dbReference>
<dbReference type="InterPro" id="IPR006206">
    <property type="entry name" value="Mevalonate/galactokinase"/>
</dbReference>
<dbReference type="Gene3D" id="3.30.70.890">
    <property type="entry name" value="GHMP kinase, C-terminal domain"/>
    <property type="match status" value="1"/>
</dbReference>
<dbReference type="Proteomes" id="UP000677054">
    <property type="component" value="Unassembled WGS sequence"/>
</dbReference>
<dbReference type="GO" id="GO:0005829">
    <property type="term" value="C:cytosol"/>
    <property type="evidence" value="ECO:0007669"/>
    <property type="project" value="TreeGrafter"/>
</dbReference>
<organism evidence="12">
    <name type="scientific">Darwinula stevensoni</name>
    <dbReference type="NCBI Taxonomy" id="69355"/>
    <lineage>
        <taxon>Eukaryota</taxon>
        <taxon>Metazoa</taxon>
        <taxon>Ecdysozoa</taxon>
        <taxon>Arthropoda</taxon>
        <taxon>Crustacea</taxon>
        <taxon>Oligostraca</taxon>
        <taxon>Ostracoda</taxon>
        <taxon>Podocopa</taxon>
        <taxon>Podocopida</taxon>
        <taxon>Darwinulocopina</taxon>
        <taxon>Darwinuloidea</taxon>
        <taxon>Darwinulidae</taxon>
        <taxon>Darwinula</taxon>
    </lineage>
</organism>
<gene>
    <name evidence="12" type="ORF">DSTB1V02_LOCUS13040</name>
</gene>
<dbReference type="Pfam" id="PF08544">
    <property type="entry name" value="GHMP_kinases_C"/>
    <property type="match status" value="1"/>
</dbReference>
<feature type="domain" description="GHMP kinase C-terminal" evidence="10">
    <location>
        <begin position="295"/>
        <end position="376"/>
    </location>
</feature>
<dbReference type="Pfam" id="PF10509">
    <property type="entry name" value="GalKase_gal_bdg"/>
    <property type="match status" value="1"/>
</dbReference>
<dbReference type="PANTHER" id="PTHR10457">
    <property type="entry name" value="MEVALONATE KINASE/GALACTOKINASE"/>
    <property type="match status" value="1"/>
</dbReference>
<dbReference type="SUPFAM" id="SSF54211">
    <property type="entry name" value="Ribosomal protein S5 domain 2-like"/>
    <property type="match status" value="1"/>
</dbReference>
<evidence type="ECO:0000256" key="8">
    <source>
        <dbReference type="ARBA" id="ARBA00023277"/>
    </source>
</evidence>
<dbReference type="PRINTS" id="PR00959">
    <property type="entry name" value="MEVGALKINASE"/>
</dbReference>
<dbReference type="EMBL" id="CAJPEV010005606">
    <property type="protein sequence ID" value="CAG0903326.1"/>
    <property type="molecule type" value="Genomic_DNA"/>
</dbReference>
<dbReference type="PROSITE" id="PS00627">
    <property type="entry name" value="GHMP_KINASES_ATP"/>
    <property type="match status" value="1"/>
</dbReference>
<evidence type="ECO:0000256" key="4">
    <source>
        <dbReference type="ARBA" id="ARBA00022741"/>
    </source>
</evidence>
<dbReference type="PROSITE" id="PS00106">
    <property type="entry name" value="GALACTOKINASE"/>
    <property type="match status" value="1"/>
</dbReference>
<feature type="domain" description="Galactokinase N-terminal" evidence="11">
    <location>
        <begin position="25"/>
        <end position="72"/>
    </location>
</feature>
<evidence type="ECO:0000256" key="2">
    <source>
        <dbReference type="ARBA" id="ARBA00022679"/>
    </source>
</evidence>
<dbReference type="SUPFAM" id="SSF55060">
    <property type="entry name" value="GHMP Kinase, C-terminal domain"/>
    <property type="match status" value="1"/>
</dbReference>
<feature type="domain" description="GHMP kinase N-terminal" evidence="9">
    <location>
        <begin position="111"/>
        <end position="196"/>
    </location>
</feature>
<dbReference type="InterPro" id="IPR006204">
    <property type="entry name" value="GHMP_kinase_N_dom"/>
</dbReference>
<dbReference type="OrthoDB" id="275179at2759"/>
<dbReference type="PANTHER" id="PTHR10457:SF7">
    <property type="entry name" value="GALACTOKINASE-RELATED"/>
    <property type="match status" value="1"/>
</dbReference>
<dbReference type="Pfam" id="PF00288">
    <property type="entry name" value="GHMP_kinases_N"/>
    <property type="match status" value="1"/>
</dbReference>
<evidence type="ECO:0000256" key="7">
    <source>
        <dbReference type="ARBA" id="ARBA00022842"/>
    </source>
</evidence>
<dbReference type="PIRSF" id="PIRSF000530">
    <property type="entry name" value="Galactokinase"/>
    <property type="match status" value="1"/>
</dbReference>
<dbReference type="AlphaFoldDB" id="A0A7R9FSD7"/>
<keyword evidence="7" id="KW-0460">Magnesium</keyword>